<feature type="coiled-coil region" evidence="1">
    <location>
        <begin position="270"/>
        <end position="341"/>
    </location>
</feature>
<dbReference type="OrthoDB" id="8936324at2"/>
<dbReference type="PANTHER" id="PTHR43179">
    <property type="entry name" value="RHAMNOSYLTRANSFERASE WBBL"/>
    <property type="match status" value="1"/>
</dbReference>
<dbReference type="InterPro" id="IPR025714">
    <property type="entry name" value="Methyltranfer_dom"/>
</dbReference>
<gene>
    <name evidence="4" type="ORF">PB01_03655</name>
</gene>
<dbReference type="Gene3D" id="3.90.550.10">
    <property type="entry name" value="Spore Coat Polysaccharide Biosynthesis Protein SpsA, Chain A"/>
    <property type="match status" value="1"/>
</dbReference>
<dbReference type="RefSeq" id="WP_151698930.1">
    <property type="nucleotide sequence ID" value="NZ_CP031223.1"/>
</dbReference>
<sequence length="1084" mass="126831">MDFTGERFIPNVIEEDDEIKSEHLQRYQSIKDLVKGKVVLDAACGEGYGSDILANQAQKIYGIDIDSESISHAEQKYIKPNLQFLTGSIDKLPFEDSFFDIIISFETIEHVEEYVQNLFLKEIKRVMKEDGILIISTPNKKIYTDERKYKNPFHVKEFYEEEFYGFLKPHFNSVEFFYQLKENVHVLSRKNGTILNNLDSDANIGDNGKYIIAICSDLTDQEYNINSVIIENGKYKKSINRIVTLQDEVESRNNHIAFQDKEILEKNSSINLIEKEKNEYKIQLNNMIEELEVVKKKEKNEYEIRFNNIIKELESVKKVEIDSLKNQIIQGEEQNENLREKERMLNNIFESDGWKILLKYYKWRDKILPSTGKSRLFVKLFKKIIVNRNFKLLNKENVKKFIYYTKNQNFSMLESRVDDYIERNTSDASELKLAITQIEQEYHQITFKRYPSPTVSIVIPVYNQWDYTYSCLKSILTNTDQVSYEIIIADDMSTDETTRISEYVENIKVVRDGENRGFLLNCNNATKYAEGKFILFLNNDTQVQEGWLDSLVELIESDSQIGMVGSKLVYPDGRLQEAGGIIWNDASGWNFGRLDDPAKSEYNYVKEVDYISGAAIMIKKELWEDIGGFDERYVPAYYEDTDLAFEVRKHGYKVMYQPKSVVVHFEGISHGTDESSNIKKYQGKNKNVFVKKWEIELQNFHLINGKDVFWARDRSRLSKTIVVVDHYVPHYDKDAGGRCTFQYLKLFRSLGFNVIFIGDNFYRHEPYTSELQALGIEVLYGNNYSKNIEQWFKENGEYLDYVYLNRPHIAIKYIDMARKHTQAKIIYFGLDLHYLRELRNYEVEKNEELLKSSKEWKKIEFDLFSKADVIHVVGSYEQNLLQQEFPNKIIRNLPLFMFNDEEIDIENKSFDSRENILFVGGFNHKPNYDGVLWFVNEIFPNILSAKPNIKFYIVGSNPPNDIMALNSKNIIVTGYVTEEKLMQYYSDCRIVVVPLRYGAGVKGKVVEATSHHVPIVTTPIGSEGLIDFEQYSLIAKDSEEFSRMVIDLYDDIEMWTNLSMKSKDYISKYFTTNAALEQIKLDIN</sequence>
<dbReference type="GO" id="GO:0016740">
    <property type="term" value="F:transferase activity"/>
    <property type="evidence" value="ECO:0007669"/>
    <property type="project" value="UniProtKB-KW"/>
</dbReference>
<dbReference type="AlphaFoldDB" id="A0A5J6SXP9"/>
<dbReference type="Gene3D" id="3.40.50.2000">
    <property type="entry name" value="Glycogen Phosphorylase B"/>
    <property type="match status" value="1"/>
</dbReference>
<evidence type="ECO:0000313" key="5">
    <source>
        <dbReference type="Proteomes" id="UP000325517"/>
    </source>
</evidence>
<dbReference type="SUPFAM" id="SSF53335">
    <property type="entry name" value="S-adenosyl-L-methionine-dependent methyltransferases"/>
    <property type="match status" value="1"/>
</dbReference>
<dbReference type="PANTHER" id="PTHR43179:SF7">
    <property type="entry name" value="RHAMNOSYLTRANSFERASE WBBL"/>
    <property type="match status" value="1"/>
</dbReference>
<dbReference type="KEGG" id="psyo:PB01_03655"/>
<dbReference type="CDD" id="cd03801">
    <property type="entry name" value="GT4_PimA-like"/>
    <property type="match status" value="1"/>
</dbReference>
<evidence type="ECO:0000259" key="3">
    <source>
        <dbReference type="Pfam" id="PF13847"/>
    </source>
</evidence>
<dbReference type="Pfam" id="PF13692">
    <property type="entry name" value="Glyco_trans_1_4"/>
    <property type="match status" value="1"/>
</dbReference>
<evidence type="ECO:0000313" key="4">
    <source>
        <dbReference type="EMBL" id="QFG01088.1"/>
    </source>
</evidence>
<feature type="domain" description="Glycosyltransferase 2-like" evidence="2">
    <location>
        <begin position="456"/>
        <end position="583"/>
    </location>
</feature>
<evidence type="ECO:0000259" key="2">
    <source>
        <dbReference type="Pfam" id="PF00535"/>
    </source>
</evidence>
<reference evidence="4 5" key="1">
    <citation type="submission" date="2018-07" db="EMBL/GenBank/DDBJ databases">
        <title>Complete genome sequence of Psychrobacillus sp. PB01, isolated from iceberg, and comparative genome analysis of Psychrobacillus strains.</title>
        <authorList>
            <person name="Lee P.C."/>
        </authorList>
    </citation>
    <scope>NUCLEOTIDE SEQUENCE [LARGE SCALE GENOMIC DNA]</scope>
    <source>
        <strain evidence="4 5">PB01</strain>
    </source>
</reference>
<keyword evidence="5" id="KW-1185">Reference proteome</keyword>
<accession>A0A5J6SXP9</accession>
<dbReference type="CDD" id="cd04186">
    <property type="entry name" value="GT_2_like_c"/>
    <property type="match status" value="1"/>
</dbReference>
<dbReference type="InterPro" id="IPR029044">
    <property type="entry name" value="Nucleotide-diphossugar_trans"/>
</dbReference>
<keyword evidence="4" id="KW-0808">Transferase</keyword>
<dbReference type="Pfam" id="PF00535">
    <property type="entry name" value="Glycos_transf_2"/>
    <property type="match status" value="1"/>
</dbReference>
<dbReference type="InterPro" id="IPR001173">
    <property type="entry name" value="Glyco_trans_2-like"/>
</dbReference>
<feature type="domain" description="Methyltransferase" evidence="3">
    <location>
        <begin position="35"/>
        <end position="153"/>
    </location>
</feature>
<dbReference type="InterPro" id="IPR029063">
    <property type="entry name" value="SAM-dependent_MTases_sf"/>
</dbReference>
<dbReference type="Pfam" id="PF13847">
    <property type="entry name" value="Methyltransf_31"/>
    <property type="match status" value="1"/>
</dbReference>
<evidence type="ECO:0000256" key="1">
    <source>
        <dbReference type="SAM" id="Coils"/>
    </source>
</evidence>
<organism evidence="4 5">
    <name type="scientific">Psychrobacillus glaciei</name>
    <dbReference type="NCBI Taxonomy" id="2283160"/>
    <lineage>
        <taxon>Bacteria</taxon>
        <taxon>Bacillati</taxon>
        <taxon>Bacillota</taxon>
        <taxon>Bacilli</taxon>
        <taxon>Bacillales</taxon>
        <taxon>Bacillaceae</taxon>
        <taxon>Psychrobacillus</taxon>
    </lineage>
</organism>
<name>A0A5J6SXP9_9BACI</name>
<dbReference type="SUPFAM" id="SSF53448">
    <property type="entry name" value="Nucleotide-diphospho-sugar transferases"/>
    <property type="match status" value="1"/>
</dbReference>
<protein>
    <submittedName>
        <fullName evidence="4">Glycosyltransferase</fullName>
    </submittedName>
</protein>
<dbReference type="Proteomes" id="UP000325517">
    <property type="component" value="Chromosome"/>
</dbReference>
<dbReference type="Gene3D" id="3.40.50.150">
    <property type="entry name" value="Vaccinia Virus protein VP39"/>
    <property type="match status" value="1"/>
</dbReference>
<dbReference type="EMBL" id="CP031223">
    <property type="protein sequence ID" value="QFG01088.1"/>
    <property type="molecule type" value="Genomic_DNA"/>
</dbReference>
<dbReference type="SUPFAM" id="SSF53756">
    <property type="entry name" value="UDP-Glycosyltransferase/glycogen phosphorylase"/>
    <property type="match status" value="1"/>
</dbReference>
<keyword evidence="1" id="KW-0175">Coiled coil</keyword>
<proteinExistence type="predicted"/>
<dbReference type="CDD" id="cd02440">
    <property type="entry name" value="AdoMet_MTases"/>
    <property type="match status" value="1"/>
</dbReference>